<dbReference type="Pfam" id="PF09694">
    <property type="entry name" value="Gcw_chp"/>
    <property type="match status" value="1"/>
</dbReference>
<keyword evidence="1" id="KW-0732">Signal</keyword>
<proteinExistence type="predicted"/>
<protein>
    <recommendedName>
        <fullName evidence="4">Porin</fullName>
    </recommendedName>
</protein>
<dbReference type="OrthoDB" id="9793561at2"/>
<dbReference type="InterPro" id="IPR010239">
    <property type="entry name" value="CHP02001"/>
</dbReference>
<dbReference type="RefSeq" id="WP_115591422.1">
    <property type="nucleotide sequence ID" value="NZ_QRHA01000001.1"/>
</dbReference>
<evidence type="ECO:0000256" key="1">
    <source>
        <dbReference type="SAM" id="SignalP"/>
    </source>
</evidence>
<gene>
    <name evidence="2" type="ORF">DXV75_01325</name>
</gene>
<evidence type="ECO:0008006" key="4">
    <source>
        <dbReference type="Google" id="ProtNLM"/>
    </source>
</evidence>
<sequence>MKSLINTLIFSLALVSTTQTAHADWSTSVTAASDYTFNGVSQTQNSAAIQASLDKAFDGGFYAGTWASNVDFGGETNIEWDFYVGQYVQLNKQFSVDYGMAYYTYHGGDASSDGNYPEVYANFGYANALGNTELNFWYSWDYFGTGANHTVSMVAHTFQLAPNHALRASFDVSNSWDGDKWSWNGSDSSYHHYRLAYQTSLAGFSVEIAAENTNLDWDTADERIVLSISRTFGF</sequence>
<comment type="caution">
    <text evidence="2">The sequence shown here is derived from an EMBL/GenBank/DDBJ whole genome shotgun (WGS) entry which is preliminary data.</text>
</comment>
<evidence type="ECO:0000313" key="2">
    <source>
        <dbReference type="EMBL" id="RDV29132.1"/>
    </source>
</evidence>
<organism evidence="2 3">
    <name type="scientific">Alteromonas aestuariivivens</name>
    <dbReference type="NCBI Taxonomy" id="1938339"/>
    <lineage>
        <taxon>Bacteria</taxon>
        <taxon>Pseudomonadati</taxon>
        <taxon>Pseudomonadota</taxon>
        <taxon>Gammaproteobacteria</taxon>
        <taxon>Alteromonadales</taxon>
        <taxon>Alteromonadaceae</taxon>
        <taxon>Alteromonas/Salinimonas group</taxon>
        <taxon>Alteromonas</taxon>
    </lineage>
</organism>
<dbReference type="AlphaFoldDB" id="A0A3D8MEF7"/>
<feature type="chain" id="PRO_5017693954" description="Porin" evidence="1">
    <location>
        <begin position="24"/>
        <end position="234"/>
    </location>
</feature>
<feature type="signal peptide" evidence="1">
    <location>
        <begin position="1"/>
        <end position="23"/>
    </location>
</feature>
<reference evidence="3" key="1">
    <citation type="submission" date="2018-08" db="EMBL/GenBank/DDBJ databases">
        <authorList>
            <person name="Zhang J."/>
            <person name="Du Z.-J."/>
        </authorList>
    </citation>
    <scope>NUCLEOTIDE SEQUENCE [LARGE SCALE GENOMIC DNA]</scope>
    <source>
        <strain evidence="3">KCTC 52655</strain>
    </source>
</reference>
<evidence type="ECO:0000313" key="3">
    <source>
        <dbReference type="Proteomes" id="UP000256561"/>
    </source>
</evidence>
<dbReference type="EMBL" id="QRHA01000001">
    <property type="protein sequence ID" value="RDV29132.1"/>
    <property type="molecule type" value="Genomic_DNA"/>
</dbReference>
<keyword evidence="3" id="KW-1185">Reference proteome</keyword>
<accession>A0A3D8MEF7</accession>
<dbReference type="NCBIfam" id="TIGR02001">
    <property type="entry name" value="gcw_chp"/>
    <property type="match status" value="1"/>
</dbReference>
<name>A0A3D8MEF7_9ALTE</name>
<dbReference type="Proteomes" id="UP000256561">
    <property type="component" value="Unassembled WGS sequence"/>
</dbReference>